<feature type="transmembrane region" description="Helical" evidence="1">
    <location>
        <begin position="118"/>
        <end position="144"/>
    </location>
</feature>
<reference evidence="2 3" key="1">
    <citation type="submission" date="2023-03" db="EMBL/GenBank/DDBJ databases">
        <authorList>
            <person name="Kaur S."/>
            <person name="Espinosa-Saiz D."/>
            <person name="Velazquez E."/>
            <person name="Menendez E."/>
            <person name="diCenzo G.C."/>
        </authorList>
    </citation>
    <scope>NUCLEOTIDE SEQUENCE [LARGE SCALE GENOMIC DNA]</scope>
    <source>
        <strain evidence="2 3">LMG 27395</strain>
    </source>
</reference>
<evidence type="ECO:0008006" key="4">
    <source>
        <dbReference type="Google" id="ProtNLM"/>
    </source>
</evidence>
<dbReference type="Proteomes" id="UP001235547">
    <property type="component" value="Chromosome 1"/>
</dbReference>
<keyword evidence="1" id="KW-0472">Membrane</keyword>
<feature type="transmembrane region" description="Helical" evidence="1">
    <location>
        <begin position="92"/>
        <end position="112"/>
    </location>
</feature>
<dbReference type="EMBL" id="CP120371">
    <property type="protein sequence ID" value="WEX82168.1"/>
    <property type="molecule type" value="Genomic_DNA"/>
</dbReference>
<sequence length="163" mass="16876">MGEVRKSASLISRLLRAFGVSARASLLSAFAGILAFGAFASLLTWFFEVDELPFDGPDFALVGLNVLPVAVIAGLVSFGAQMRPAATLKQCMLVLLALMLAAVMACAGAAIYSNDGIGVGLIDLLCLLGAVIPCGLAVIAHWALVNWALRRTGSIFLIIPGGT</sequence>
<keyword evidence="1" id="KW-1133">Transmembrane helix</keyword>
<evidence type="ECO:0000313" key="2">
    <source>
        <dbReference type="EMBL" id="WEX82168.1"/>
    </source>
</evidence>
<keyword evidence="3" id="KW-1185">Reference proteome</keyword>
<evidence type="ECO:0000313" key="3">
    <source>
        <dbReference type="Proteomes" id="UP001235547"/>
    </source>
</evidence>
<keyword evidence="1" id="KW-0812">Transmembrane</keyword>
<evidence type="ECO:0000256" key="1">
    <source>
        <dbReference type="SAM" id="Phobius"/>
    </source>
</evidence>
<gene>
    <name evidence="2" type="ORF">PYH38_004408</name>
</gene>
<dbReference type="RefSeq" id="WP_280732905.1">
    <property type="nucleotide sequence ID" value="NZ_CP120368.1"/>
</dbReference>
<name>A0ABY8CZH6_9HYPH</name>
<feature type="transmembrane region" description="Helical" evidence="1">
    <location>
        <begin position="20"/>
        <end position="47"/>
    </location>
</feature>
<proteinExistence type="predicted"/>
<accession>A0ABY8CZH6</accession>
<feature type="transmembrane region" description="Helical" evidence="1">
    <location>
        <begin position="59"/>
        <end position="80"/>
    </location>
</feature>
<organism evidence="2 3">
    <name type="scientific">Sinorhizobium numidicum</name>
    <dbReference type="NCBI Taxonomy" id="680248"/>
    <lineage>
        <taxon>Bacteria</taxon>
        <taxon>Pseudomonadati</taxon>
        <taxon>Pseudomonadota</taxon>
        <taxon>Alphaproteobacteria</taxon>
        <taxon>Hyphomicrobiales</taxon>
        <taxon>Rhizobiaceae</taxon>
        <taxon>Sinorhizobium/Ensifer group</taxon>
        <taxon>Sinorhizobium</taxon>
    </lineage>
</organism>
<protein>
    <recommendedName>
        <fullName evidence="4">Transmembrane protein</fullName>
    </recommendedName>
</protein>